<dbReference type="EMBL" id="BAABFX010000019">
    <property type="protein sequence ID" value="GAA4391295.1"/>
    <property type="molecule type" value="Genomic_DNA"/>
</dbReference>
<feature type="transmembrane region" description="Helical" evidence="10">
    <location>
        <begin position="385"/>
        <end position="402"/>
    </location>
</feature>
<keyword evidence="6" id="KW-0067">ATP-binding</keyword>
<proteinExistence type="inferred from homology"/>
<keyword evidence="8" id="KW-0665">Pyrimidine biosynthesis</keyword>
<dbReference type="PANTHER" id="PTHR11550:SF0">
    <property type="entry name" value="CTP SYNTHASE-RELATED"/>
    <property type="match status" value="1"/>
</dbReference>
<dbReference type="Pfam" id="PF02517">
    <property type="entry name" value="Rce1-like"/>
    <property type="match status" value="1"/>
</dbReference>
<organism evidence="13 14">
    <name type="scientific">Ornithinibacter aureus</name>
    <dbReference type="NCBI Taxonomy" id="622664"/>
    <lineage>
        <taxon>Bacteria</taxon>
        <taxon>Bacillati</taxon>
        <taxon>Actinomycetota</taxon>
        <taxon>Actinomycetes</taxon>
        <taxon>Micrococcales</taxon>
        <taxon>Intrasporangiaceae</taxon>
        <taxon>Ornithinibacter</taxon>
    </lineage>
</organism>
<keyword evidence="4" id="KW-0436">Ligase</keyword>
<keyword evidence="7" id="KW-0315">Glutamine amidotransferase</keyword>
<comment type="pathway">
    <text evidence="1">Pyrimidine metabolism; CTP biosynthesis via de novo pathway; CTP from UDP: step 2/2.</text>
</comment>
<evidence type="ECO:0000256" key="2">
    <source>
        <dbReference type="ARBA" id="ARBA00007533"/>
    </source>
</evidence>
<evidence type="ECO:0000256" key="4">
    <source>
        <dbReference type="ARBA" id="ARBA00022598"/>
    </source>
</evidence>
<comment type="catalytic activity">
    <reaction evidence="9">
        <text>UTP + L-glutamine + ATP + H2O = CTP + L-glutamate + ADP + phosphate + 2 H(+)</text>
        <dbReference type="Rhea" id="RHEA:26426"/>
        <dbReference type="ChEBI" id="CHEBI:15377"/>
        <dbReference type="ChEBI" id="CHEBI:15378"/>
        <dbReference type="ChEBI" id="CHEBI:29985"/>
        <dbReference type="ChEBI" id="CHEBI:30616"/>
        <dbReference type="ChEBI" id="CHEBI:37563"/>
        <dbReference type="ChEBI" id="CHEBI:43474"/>
        <dbReference type="ChEBI" id="CHEBI:46398"/>
        <dbReference type="ChEBI" id="CHEBI:58359"/>
        <dbReference type="ChEBI" id="CHEBI:456216"/>
        <dbReference type="EC" id="6.3.4.2"/>
    </reaction>
</comment>
<dbReference type="Gene3D" id="3.40.50.880">
    <property type="match status" value="1"/>
</dbReference>
<dbReference type="PROSITE" id="PS51273">
    <property type="entry name" value="GATASE_TYPE_1"/>
    <property type="match status" value="1"/>
</dbReference>
<reference evidence="14" key="1">
    <citation type="journal article" date="2019" name="Int. J. Syst. Evol. Microbiol.">
        <title>The Global Catalogue of Microorganisms (GCM) 10K type strain sequencing project: providing services to taxonomists for standard genome sequencing and annotation.</title>
        <authorList>
            <consortium name="The Broad Institute Genomics Platform"/>
            <consortium name="The Broad Institute Genome Sequencing Center for Infectious Disease"/>
            <person name="Wu L."/>
            <person name="Ma J."/>
        </authorList>
    </citation>
    <scope>NUCLEOTIDE SEQUENCE [LARGE SCALE GENOMIC DNA]</scope>
    <source>
        <strain evidence="14">JCM 17738</strain>
    </source>
</reference>
<feature type="domain" description="Glutamine amidotransferase" evidence="11">
    <location>
        <begin position="25"/>
        <end position="106"/>
    </location>
</feature>
<feature type="transmembrane region" description="Helical" evidence="10">
    <location>
        <begin position="506"/>
        <end position="527"/>
    </location>
</feature>
<accession>A0ABP8JIX6</accession>
<dbReference type="SUPFAM" id="SSF52317">
    <property type="entry name" value="Class I glutamine amidotransferase-like"/>
    <property type="match status" value="1"/>
</dbReference>
<comment type="similarity">
    <text evidence="2">Belongs to the CTP synthase family.</text>
</comment>
<comment type="caution">
    <text evidence="13">The sequence shown here is derived from an EMBL/GenBank/DDBJ whole genome shotgun (WGS) entry which is preliminary data.</text>
</comment>
<feature type="domain" description="CAAX prenyl protease 2/Lysostaphin resistance protein A-like" evidence="12">
    <location>
        <begin position="387"/>
        <end position="481"/>
    </location>
</feature>
<dbReference type="InterPro" id="IPR004468">
    <property type="entry name" value="CTP_synthase"/>
</dbReference>
<gene>
    <name evidence="13" type="ORF">GCM10023153_09030</name>
</gene>
<feature type="transmembrane region" description="Helical" evidence="10">
    <location>
        <begin position="447"/>
        <end position="464"/>
    </location>
</feature>
<dbReference type="InterPro" id="IPR017926">
    <property type="entry name" value="GATASE"/>
</dbReference>
<feature type="transmembrane region" description="Helical" evidence="10">
    <location>
        <begin position="312"/>
        <end position="331"/>
    </location>
</feature>
<feature type="transmembrane region" description="Helical" evidence="10">
    <location>
        <begin position="423"/>
        <end position="441"/>
    </location>
</feature>
<evidence type="ECO:0000256" key="9">
    <source>
        <dbReference type="ARBA" id="ARBA00047781"/>
    </source>
</evidence>
<feature type="transmembrane region" description="Helical" evidence="10">
    <location>
        <begin position="269"/>
        <end position="292"/>
    </location>
</feature>
<feature type="transmembrane region" description="Helical" evidence="10">
    <location>
        <begin position="471"/>
        <end position="494"/>
    </location>
</feature>
<sequence length="543" mass="58299">MSVRIAIIGDLNPSSASHQELEAARAVLGPDVETVWIGTTDPRIDRLAEMGLDGVWLAPGSPYADDAAVLRAIRWAREHGIPFLGTCGGLQYAVIEFSRTVLGWHATHAEVDGVGATNAVAPLACSLQGQERTVTPVPGTRFANLVGGQPFVGVHYCDYGPTEETVRALTQHGWVVEATAPDAPVEVLSLWNHPFFVLSLFQPQIGALTGRSPHPLLFAFVDVARQHAREREWADAVSGQQRALAAAEAEPRPYVHQMRGPRHRWWRPLLAGLVGIVSLIVMGLVLTAVFWAAGWTMPLTVDDLATDPWGTLYGNLGLALLIPATMLALWVGHRRSPGRVFSVAGRFRWGWAMWCTAVVLPIWALYLGASWVIFGQENLGRADQWVGLVAVTLLTTPLQAAGEEVAFRGGLVQSIGSWFRSPVVALAVTTVLSTAAFALAHGSLDPWILLELGSLAFFGCYLAWRTGGLEAVIVIHVINNILIMVTGSLFGGLAESYVDGTSEGSPVSAVLNLVVTAATTAVLVWLARRRGIAPAGWLTPARG</sequence>
<keyword evidence="10" id="KW-1133">Transmembrane helix</keyword>
<keyword evidence="5" id="KW-0547">Nucleotide-binding</keyword>
<keyword evidence="10" id="KW-0812">Transmembrane</keyword>
<evidence type="ECO:0000313" key="14">
    <source>
        <dbReference type="Proteomes" id="UP001500390"/>
    </source>
</evidence>
<evidence type="ECO:0000256" key="7">
    <source>
        <dbReference type="ARBA" id="ARBA00022962"/>
    </source>
</evidence>
<evidence type="ECO:0000256" key="10">
    <source>
        <dbReference type="SAM" id="Phobius"/>
    </source>
</evidence>
<protein>
    <recommendedName>
        <fullName evidence="3">CTP synthase (glutamine hydrolyzing)</fullName>
        <ecNumber evidence="3">6.3.4.2</ecNumber>
    </recommendedName>
</protein>
<evidence type="ECO:0000256" key="3">
    <source>
        <dbReference type="ARBA" id="ARBA00012291"/>
    </source>
</evidence>
<dbReference type="Proteomes" id="UP001500390">
    <property type="component" value="Unassembled WGS sequence"/>
</dbReference>
<dbReference type="Pfam" id="PF00117">
    <property type="entry name" value="GATase"/>
    <property type="match status" value="1"/>
</dbReference>
<evidence type="ECO:0000256" key="8">
    <source>
        <dbReference type="ARBA" id="ARBA00022975"/>
    </source>
</evidence>
<evidence type="ECO:0000259" key="11">
    <source>
        <dbReference type="Pfam" id="PF00117"/>
    </source>
</evidence>
<feature type="transmembrane region" description="Helical" evidence="10">
    <location>
        <begin position="351"/>
        <end position="373"/>
    </location>
</feature>
<name>A0ABP8JIX6_9MICO</name>
<dbReference type="PANTHER" id="PTHR11550">
    <property type="entry name" value="CTP SYNTHASE"/>
    <property type="match status" value="1"/>
</dbReference>
<keyword evidence="10" id="KW-0472">Membrane</keyword>
<dbReference type="InterPro" id="IPR003675">
    <property type="entry name" value="Rce1/LyrA-like_dom"/>
</dbReference>
<evidence type="ECO:0000256" key="6">
    <source>
        <dbReference type="ARBA" id="ARBA00022840"/>
    </source>
</evidence>
<evidence type="ECO:0000256" key="5">
    <source>
        <dbReference type="ARBA" id="ARBA00022741"/>
    </source>
</evidence>
<evidence type="ECO:0000313" key="13">
    <source>
        <dbReference type="EMBL" id="GAA4391295.1"/>
    </source>
</evidence>
<dbReference type="RefSeq" id="WP_159900882.1">
    <property type="nucleotide sequence ID" value="NZ_BAABFX010000019.1"/>
</dbReference>
<evidence type="ECO:0000256" key="1">
    <source>
        <dbReference type="ARBA" id="ARBA00005171"/>
    </source>
</evidence>
<dbReference type="EC" id="6.3.4.2" evidence="3"/>
<dbReference type="InterPro" id="IPR029062">
    <property type="entry name" value="Class_I_gatase-like"/>
</dbReference>
<evidence type="ECO:0000259" key="12">
    <source>
        <dbReference type="Pfam" id="PF02517"/>
    </source>
</evidence>
<keyword evidence="14" id="KW-1185">Reference proteome</keyword>